<accession>A0AAQ4CNU7</accession>
<keyword evidence="2" id="KW-1185">Reference proteome</keyword>
<dbReference type="EMBL" id="AP025226">
    <property type="protein sequence ID" value="BDB97478.1"/>
    <property type="molecule type" value="Genomic_DNA"/>
</dbReference>
<protein>
    <submittedName>
        <fullName evidence="1">Uncharacterized protein</fullName>
    </submittedName>
</protein>
<dbReference type="Proteomes" id="UP001319921">
    <property type="component" value="Chromosome"/>
</dbReference>
<dbReference type="GeneID" id="68865224"/>
<sequence>MAKSVQVASENILEILDAIYHIQEAMKIAESYDSTAFEYLTKAKDSLVDYLINQVKKDE</sequence>
<organism evidence="1 2">
    <name type="scientific">Saccharolobus caldissimus</name>
    <dbReference type="NCBI Taxonomy" id="1702097"/>
    <lineage>
        <taxon>Archaea</taxon>
        <taxon>Thermoproteota</taxon>
        <taxon>Thermoprotei</taxon>
        <taxon>Sulfolobales</taxon>
        <taxon>Sulfolobaceae</taxon>
        <taxon>Saccharolobus</taxon>
    </lineage>
</organism>
<dbReference type="RefSeq" id="WP_229571471.1">
    <property type="nucleotide sequence ID" value="NZ_AP025226.1"/>
</dbReference>
<dbReference type="KEGG" id="scas:SACC_04950"/>
<evidence type="ECO:0000313" key="1">
    <source>
        <dbReference type="EMBL" id="BDB97478.1"/>
    </source>
</evidence>
<name>A0AAQ4CNU7_9CREN</name>
<proteinExistence type="predicted"/>
<gene>
    <name evidence="1" type="ORF">SACC_04950</name>
</gene>
<reference evidence="1 2" key="1">
    <citation type="journal article" date="2022" name="Microbiol. Resour. Announc.">
        <title>Complete Genome Sequence of the Hyperthermophilic and Acidophilic Archaeon Saccharolobus caldissimus Strain HS-3T.</title>
        <authorList>
            <person name="Sakai H.D."/>
            <person name="Kurosawa N."/>
        </authorList>
    </citation>
    <scope>NUCLEOTIDE SEQUENCE [LARGE SCALE GENOMIC DNA]</scope>
    <source>
        <strain evidence="1 2">JCM32116</strain>
    </source>
</reference>
<dbReference type="AlphaFoldDB" id="A0AAQ4CNU7"/>
<evidence type="ECO:0000313" key="2">
    <source>
        <dbReference type="Proteomes" id="UP001319921"/>
    </source>
</evidence>